<feature type="transmembrane region" description="Helical" evidence="7">
    <location>
        <begin position="206"/>
        <end position="224"/>
    </location>
</feature>
<dbReference type="InterPro" id="IPR002033">
    <property type="entry name" value="TatC"/>
</dbReference>
<comment type="function">
    <text evidence="7">Part of the twin-arginine translocation (Tat) system that transports large folded proteins containing a characteristic twin-arginine motif in their signal peptide across membranes. Together with TatB, TatC is part of a receptor directly interacting with Tat signal peptides.</text>
</comment>
<dbReference type="HAMAP" id="MF_00902">
    <property type="entry name" value="TatC"/>
    <property type="match status" value="1"/>
</dbReference>
<keyword evidence="3 7" id="KW-0653">Protein transport</keyword>
<feature type="transmembrane region" description="Helical" evidence="7">
    <location>
        <begin position="230"/>
        <end position="250"/>
    </location>
</feature>
<keyword evidence="4 7" id="KW-1133">Transmembrane helix</keyword>
<feature type="transmembrane region" description="Helical" evidence="7">
    <location>
        <begin position="93"/>
        <end position="116"/>
    </location>
</feature>
<sequence length="281" mass="30265">MALRSGKPAPAPGGAMPLMDHLRELRNRLTIGVAAVLLGTVVGWIIYPEAFDFIKQPYVDGIKPLLDRRGFNAELVLNGGVGSAFSFRLKLSLAIGLVISSPIWMWQIWAFILPALHRNEKRWALLLALTGAPLFIGGVVLGYLVLPKGIEVLISFAPDSVNVLLSLGDYLNFVIRTVLVFGVAAQIPLVVVMLNRLGLVSAKQLAGARPWTVIGIFVFAAIATPSTDPLTMLFLAVPMTVLYLISELIAKLTDRRRGKAAPTDLADDQAAPLDGPAPLDD</sequence>
<dbReference type="PANTHER" id="PTHR30371">
    <property type="entry name" value="SEC-INDEPENDENT PROTEIN TRANSLOCASE PROTEIN TATC"/>
    <property type="match status" value="1"/>
</dbReference>
<evidence type="ECO:0000256" key="2">
    <source>
        <dbReference type="ARBA" id="ARBA00022692"/>
    </source>
</evidence>
<comment type="subunit">
    <text evidence="7">The Tat system comprises two distinct complexes: a TatABC complex, containing multiple copies of TatA, TatB and TatC subunits, and a separate TatA complex, containing only TatA subunits. Substrates initially bind to the TatABC complex, which probably triggers association of the separate TatA complex to form the active translocon.</text>
</comment>
<feature type="transmembrane region" description="Helical" evidence="7">
    <location>
        <begin position="173"/>
        <end position="194"/>
    </location>
</feature>
<keyword evidence="7" id="KW-1003">Cell membrane</keyword>
<feature type="region of interest" description="Disordered" evidence="8">
    <location>
        <begin position="260"/>
        <end position="281"/>
    </location>
</feature>
<dbReference type="EMBL" id="CP102173">
    <property type="protein sequence ID" value="UUP12095.1"/>
    <property type="molecule type" value="Genomic_DNA"/>
</dbReference>
<evidence type="ECO:0000256" key="7">
    <source>
        <dbReference type="HAMAP-Rule" id="MF_00902"/>
    </source>
</evidence>
<dbReference type="RefSeq" id="WP_232399582.1">
    <property type="nucleotide sequence ID" value="NZ_CP102173.1"/>
</dbReference>
<evidence type="ECO:0000313" key="9">
    <source>
        <dbReference type="EMBL" id="UUP12095.1"/>
    </source>
</evidence>
<comment type="subcellular location">
    <subcellularLocation>
        <location evidence="7">Cell membrane</location>
        <topology evidence="7">Multi-pass membrane protein</topology>
    </subcellularLocation>
    <subcellularLocation>
        <location evidence="1">Membrane</location>
        <topology evidence="1">Multi-pass membrane protein</topology>
    </subcellularLocation>
</comment>
<evidence type="ECO:0000256" key="3">
    <source>
        <dbReference type="ARBA" id="ARBA00022927"/>
    </source>
</evidence>
<evidence type="ECO:0000256" key="1">
    <source>
        <dbReference type="ARBA" id="ARBA00004141"/>
    </source>
</evidence>
<keyword evidence="7" id="KW-0813">Transport</keyword>
<feature type="transmembrane region" description="Helical" evidence="7">
    <location>
        <begin position="29"/>
        <end position="47"/>
    </location>
</feature>
<evidence type="ECO:0000256" key="6">
    <source>
        <dbReference type="ARBA" id="ARBA00023136"/>
    </source>
</evidence>
<proteinExistence type="inferred from homology"/>
<reference evidence="9 10" key="1">
    <citation type="submission" date="2022-08" db="EMBL/GenBank/DDBJ databases">
        <title>novel species in genus Aeromicrobium.</title>
        <authorList>
            <person name="Ye L."/>
        </authorList>
    </citation>
    <scope>NUCLEOTIDE SEQUENCE [LARGE SCALE GENOMIC DNA]</scope>
    <source>
        <strain evidence="10">zg-Y1379</strain>
    </source>
</reference>
<protein>
    <recommendedName>
        <fullName evidence="7">Sec-independent protein translocase protein TatC</fullName>
    </recommendedName>
</protein>
<dbReference type="Pfam" id="PF00902">
    <property type="entry name" value="TatC"/>
    <property type="match status" value="1"/>
</dbReference>
<evidence type="ECO:0000256" key="8">
    <source>
        <dbReference type="SAM" id="MobiDB-lite"/>
    </source>
</evidence>
<evidence type="ECO:0000313" key="10">
    <source>
        <dbReference type="Proteomes" id="UP001316184"/>
    </source>
</evidence>
<name>A0ABY5M1L5_9ACTN</name>
<organism evidence="9 10">
    <name type="scientific">Aeromicrobium wangtongii</name>
    <dbReference type="NCBI Taxonomy" id="2969247"/>
    <lineage>
        <taxon>Bacteria</taxon>
        <taxon>Bacillati</taxon>
        <taxon>Actinomycetota</taxon>
        <taxon>Actinomycetes</taxon>
        <taxon>Propionibacteriales</taxon>
        <taxon>Nocardioidaceae</taxon>
        <taxon>Aeromicrobium</taxon>
    </lineage>
</organism>
<dbReference type="PRINTS" id="PR01840">
    <property type="entry name" value="TATCFAMILY"/>
</dbReference>
<gene>
    <name evidence="7 9" type="primary">tatC</name>
    <name evidence="9" type="ORF">NQV15_09505</name>
</gene>
<keyword evidence="5 7" id="KW-0811">Translocation</keyword>
<dbReference type="PANTHER" id="PTHR30371:SF0">
    <property type="entry name" value="SEC-INDEPENDENT PROTEIN TRANSLOCASE PROTEIN TATC, CHLOROPLASTIC-RELATED"/>
    <property type="match status" value="1"/>
</dbReference>
<keyword evidence="10" id="KW-1185">Reference proteome</keyword>
<dbReference type="NCBIfam" id="TIGR00945">
    <property type="entry name" value="tatC"/>
    <property type="match status" value="1"/>
</dbReference>
<keyword evidence="2 7" id="KW-0812">Transmembrane</keyword>
<dbReference type="Proteomes" id="UP001316184">
    <property type="component" value="Chromosome"/>
</dbReference>
<feature type="transmembrane region" description="Helical" evidence="7">
    <location>
        <begin position="123"/>
        <end position="146"/>
    </location>
</feature>
<keyword evidence="6 7" id="KW-0472">Membrane</keyword>
<evidence type="ECO:0000256" key="5">
    <source>
        <dbReference type="ARBA" id="ARBA00023010"/>
    </source>
</evidence>
<evidence type="ECO:0000256" key="4">
    <source>
        <dbReference type="ARBA" id="ARBA00022989"/>
    </source>
</evidence>
<accession>A0ABY5M1L5</accession>
<comment type="similarity">
    <text evidence="7">Belongs to the TatC family.</text>
</comment>